<sequence length="176" mass="18507">MIRGWFGIQPRPSHPETYMNPFLVPTIARRGSPMPWRKIRSAQSPAGAHGVRRPWRQALGVMLVTAALGFASTDARAVDVNQASAQQLETIRGIGPRTAEIIINERERGGRFDSFEDLADRVRGIGEKKAQALKAAGLQVGEGDAPAATGQGAAGAATTAKPAKGKPGAPPAAARP</sequence>
<dbReference type="EMBL" id="ADMS01000051">
    <property type="protein sequence ID" value="EFF76481.1"/>
    <property type="molecule type" value="Genomic_DNA"/>
</dbReference>
<dbReference type="PATRIC" id="fig|742159.3.peg.3080"/>
<dbReference type="Pfam" id="PF12836">
    <property type="entry name" value="HHH_3"/>
    <property type="match status" value="1"/>
</dbReference>
<evidence type="ECO:0000313" key="3">
    <source>
        <dbReference type="EMBL" id="EFF76481.1"/>
    </source>
</evidence>
<dbReference type="GO" id="GO:0003677">
    <property type="term" value="F:DNA binding"/>
    <property type="evidence" value="ECO:0007669"/>
    <property type="project" value="InterPro"/>
</dbReference>
<gene>
    <name evidence="3" type="ORF">HMPREF0004_2167</name>
</gene>
<evidence type="ECO:0000256" key="1">
    <source>
        <dbReference type="SAM" id="MobiDB-lite"/>
    </source>
</evidence>
<comment type="caution">
    <text evidence="3">The sequence shown here is derived from an EMBL/GenBank/DDBJ whole genome shotgun (WGS) entry which is preliminary data.</text>
</comment>
<dbReference type="PANTHER" id="PTHR21180:SF32">
    <property type="entry name" value="ENDONUCLEASE_EXONUCLEASE_PHOSPHATASE FAMILY DOMAIN-CONTAINING PROTEIN 1"/>
    <property type="match status" value="1"/>
</dbReference>
<feature type="region of interest" description="Disordered" evidence="1">
    <location>
        <begin position="142"/>
        <end position="176"/>
    </location>
</feature>
<dbReference type="Gene3D" id="1.10.150.280">
    <property type="entry name" value="AF1531-like domain"/>
    <property type="match status" value="1"/>
</dbReference>
<feature type="domain" description="Helix-hairpin-helix DNA-binding motif class 1" evidence="2">
    <location>
        <begin position="117"/>
        <end position="136"/>
    </location>
</feature>
<feature type="domain" description="Helix-hairpin-helix DNA-binding motif class 1" evidence="2">
    <location>
        <begin position="86"/>
        <end position="105"/>
    </location>
</feature>
<dbReference type="InterPro" id="IPR010994">
    <property type="entry name" value="RuvA_2-like"/>
</dbReference>
<protein>
    <recommendedName>
        <fullName evidence="2">Helix-hairpin-helix DNA-binding motif class 1 domain-containing protein</fullName>
    </recommendedName>
</protein>
<dbReference type="InterPro" id="IPR051675">
    <property type="entry name" value="Endo/Exo/Phosphatase_dom_1"/>
</dbReference>
<dbReference type="InterPro" id="IPR003583">
    <property type="entry name" value="Hlx-hairpin-Hlx_DNA-bd_motif"/>
</dbReference>
<name>D4X9M0_9BURK</name>
<evidence type="ECO:0000259" key="2">
    <source>
        <dbReference type="SMART" id="SM00278"/>
    </source>
</evidence>
<organism evidence="3 4">
    <name type="scientific">Achromobacter piechaudii ATCC 43553</name>
    <dbReference type="NCBI Taxonomy" id="742159"/>
    <lineage>
        <taxon>Bacteria</taxon>
        <taxon>Pseudomonadati</taxon>
        <taxon>Pseudomonadota</taxon>
        <taxon>Betaproteobacteria</taxon>
        <taxon>Burkholderiales</taxon>
        <taxon>Alcaligenaceae</taxon>
        <taxon>Achromobacter</taxon>
    </lineage>
</organism>
<dbReference type="Proteomes" id="UP000004510">
    <property type="component" value="Unassembled WGS sequence"/>
</dbReference>
<dbReference type="eggNOG" id="COG1555">
    <property type="taxonomic scope" value="Bacteria"/>
</dbReference>
<dbReference type="PANTHER" id="PTHR21180">
    <property type="entry name" value="ENDONUCLEASE/EXONUCLEASE/PHOSPHATASE FAMILY DOMAIN-CONTAINING PROTEIN 1"/>
    <property type="match status" value="1"/>
</dbReference>
<reference evidence="4" key="1">
    <citation type="submission" date="2010-03" db="EMBL/GenBank/DDBJ databases">
        <title>Complete sequence of Mobiluncus curtisii ATCC 43063.</title>
        <authorList>
            <person name="Muzny D."/>
            <person name="Qin X."/>
            <person name="Deng J."/>
            <person name="Jiang H."/>
            <person name="Liu Y."/>
            <person name="Qu J."/>
            <person name="Song X.-Z."/>
            <person name="Zhang L."/>
            <person name="Thornton R."/>
            <person name="Coyle M."/>
            <person name="Francisco L."/>
            <person name="Jackson L."/>
            <person name="Javaid M."/>
            <person name="Korchina V."/>
            <person name="Kovar C."/>
            <person name="Mata R."/>
            <person name="Mathew T."/>
            <person name="Ngo R."/>
            <person name="Nguyen L."/>
            <person name="Nguyen N."/>
            <person name="Okwuonu G."/>
            <person name="Ongeri F."/>
            <person name="Pham C."/>
            <person name="Simmons D."/>
            <person name="Wilczek-Boney K."/>
            <person name="Hale W."/>
            <person name="Jakkamsetti A."/>
            <person name="Pham P."/>
            <person name="Ruth R."/>
            <person name="San Lucas F."/>
            <person name="Warren J."/>
            <person name="Zhang J."/>
            <person name="Zhao Z."/>
            <person name="Zhou C."/>
            <person name="Zhu D."/>
            <person name="Lee S."/>
            <person name="Bess C."/>
            <person name="Blankenburg K."/>
            <person name="Forbes L."/>
            <person name="Fu Q."/>
            <person name="Gubbala S."/>
            <person name="Hirani K."/>
            <person name="Jayaseelan J.C."/>
            <person name="Lara F."/>
            <person name="Munidasa M."/>
            <person name="Palculict T."/>
            <person name="Patil S."/>
            <person name="Pu L.-L."/>
            <person name="Saada N."/>
            <person name="Tang L."/>
            <person name="Weissenberger G."/>
            <person name="Zhu Y."/>
            <person name="Hemphill L."/>
            <person name="Shang Y."/>
            <person name="Youmans B."/>
            <person name="Ayvaz T."/>
            <person name="Ross M."/>
            <person name="Santibanez J."/>
            <person name="Aqrawi P."/>
            <person name="Gross S."/>
            <person name="Joshi V."/>
            <person name="Fowler G."/>
            <person name="Nazareth L."/>
            <person name="Reid J."/>
            <person name="Worley K."/>
            <person name="Petrosino J."/>
            <person name="Highlander S."/>
            <person name="Gibbs R."/>
            <person name="Gibbs R."/>
        </authorList>
    </citation>
    <scope>NUCLEOTIDE SEQUENCE [LARGE SCALE GENOMIC DNA]</scope>
    <source>
        <strain evidence="4">ATCC 43553</strain>
    </source>
</reference>
<dbReference type="GO" id="GO:0006281">
    <property type="term" value="P:DNA repair"/>
    <property type="evidence" value="ECO:0007669"/>
    <property type="project" value="InterPro"/>
</dbReference>
<dbReference type="SMART" id="SM00278">
    <property type="entry name" value="HhH1"/>
    <property type="match status" value="2"/>
</dbReference>
<evidence type="ECO:0000313" key="4">
    <source>
        <dbReference type="Proteomes" id="UP000004510"/>
    </source>
</evidence>
<dbReference type="SUPFAM" id="SSF47781">
    <property type="entry name" value="RuvA domain 2-like"/>
    <property type="match status" value="1"/>
</dbReference>
<proteinExistence type="predicted"/>
<dbReference type="HOGENOM" id="CLU_128036_0_0_4"/>
<accession>D4X9M0</accession>
<dbReference type="AlphaFoldDB" id="D4X9M0"/>